<feature type="region of interest" description="Disordered" evidence="1">
    <location>
        <begin position="1"/>
        <end position="40"/>
    </location>
</feature>
<dbReference type="Proteomes" id="UP000492821">
    <property type="component" value="Unassembled WGS sequence"/>
</dbReference>
<proteinExistence type="predicted"/>
<evidence type="ECO:0000313" key="2">
    <source>
        <dbReference type="Proteomes" id="UP000492821"/>
    </source>
</evidence>
<evidence type="ECO:0000256" key="1">
    <source>
        <dbReference type="SAM" id="MobiDB-lite"/>
    </source>
</evidence>
<sequence length="89" mass="9813">MFYRGHDMFSQVSGQSNGDSSGSEARRARPILPPAPSSVTNVPYNAGANFFRQQTARLGDFPKNLAASRQSFRIACGNQTSEEFFIDHL</sequence>
<feature type="compositionally biased region" description="Polar residues" evidence="1">
    <location>
        <begin position="10"/>
        <end position="23"/>
    </location>
</feature>
<keyword evidence="2" id="KW-1185">Reference proteome</keyword>
<dbReference type="WBParaSite" id="Pan_g14830.t1">
    <property type="protein sequence ID" value="Pan_g14830.t1"/>
    <property type="gene ID" value="Pan_g14830"/>
</dbReference>
<reference evidence="2" key="1">
    <citation type="journal article" date="2013" name="Genetics">
        <title>The draft genome and transcriptome of Panagrellus redivivus are shaped by the harsh demands of a free-living lifestyle.</title>
        <authorList>
            <person name="Srinivasan J."/>
            <person name="Dillman A.R."/>
            <person name="Macchietto M.G."/>
            <person name="Heikkinen L."/>
            <person name="Lakso M."/>
            <person name="Fracchia K.M."/>
            <person name="Antoshechkin I."/>
            <person name="Mortazavi A."/>
            <person name="Wong G."/>
            <person name="Sternberg P.W."/>
        </authorList>
    </citation>
    <scope>NUCLEOTIDE SEQUENCE [LARGE SCALE GENOMIC DNA]</scope>
    <source>
        <strain evidence="2">MT8872</strain>
    </source>
</reference>
<evidence type="ECO:0000313" key="3">
    <source>
        <dbReference type="WBParaSite" id="Pan_g14830.t1"/>
    </source>
</evidence>
<dbReference type="AlphaFoldDB" id="A0A7E4V0V0"/>
<name>A0A7E4V0V0_PANRE</name>
<accession>A0A7E4V0V0</accession>
<protein>
    <submittedName>
        <fullName evidence="3">Uncharacterized protein</fullName>
    </submittedName>
</protein>
<organism evidence="2 3">
    <name type="scientific">Panagrellus redivivus</name>
    <name type="common">Microworm</name>
    <dbReference type="NCBI Taxonomy" id="6233"/>
    <lineage>
        <taxon>Eukaryota</taxon>
        <taxon>Metazoa</taxon>
        <taxon>Ecdysozoa</taxon>
        <taxon>Nematoda</taxon>
        <taxon>Chromadorea</taxon>
        <taxon>Rhabditida</taxon>
        <taxon>Tylenchina</taxon>
        <taxon>Panagrolaimomorpha</taxon>
        <taxon>Panagrolaimoidea</taxon>
        <taxon>Panagrolaimidae</taxon>
        <taxon>Panagrellus</taxon>
    </lineage>
</organism>
<reference evidence="3" key="2">
    <citation type="submission" date="2020-10" db="UniProtKB">
        <authorList>
            <consortium name="WormBaseParasite"/>
        </authorList>
    </citation>
    <scope>IDENTIFICATION</scope>
</reference>